<proteinExistence type="predicted"/>
<feature type="compositionally biased region" description="Basic and acidic residues" evidence="1">
    <location>
        <begin position="160"/>
        <end position="186"/>
    </location>
</feature>
<dbReference type="RefSeq" id="YP_007379031.1">
    <property type="nucleotide sequence ID" value="NC_020158.1"/>
</dbReference>
<evidence type="ECO:0000313" key="2">
    <source>
        <dbReference type="EMBL" id="AGC34495.1"/>
    </source>
</evidence>
<dbReference type="EMBL" id="KC117377">
    <property type="protein sequence ID" value="AGC34495.1"/>
    <property type="molecule type" value="Genomic_DNA"/>
</dbReference>
<sequence length="203" mass="22493">MAGVEYEVEQDAVDVIEQTENAVGKVEYPAEYASYVNYPTNYKGDSAPPFEPIFEWVKRKWGDLSTGLKNAALENVNDPGSVTKKEHQKKVAWVVVRSIGDSGTEGLYFAERSMKFGKDNAQKVAQKYENSNDPLAPYKAVVDITDLTFQHSQDIISGDQKVDTDKEESSAFDEGFLKRSGTREYTQDGEGAESGDWDGGVPN</sequence>
<feature type="region of interest" description="Disordered" evidence="1">
    <location>
        <begin position="157"/>
        <end position="203"/>
    </location>
</feature>
<dbReference type="Proteomes" id="UP000011137">
    <property type="component" value="Segment"/>
</dbReference>
<dbReference type="GeneID" id="14477367"/>
<keyword evidence="3" id="KW-1185">Reference proteome</keyword>
<accession>L7TKI4</accession>
<reference evidence="2 3" key="1">
    <citation type="journal article" date="2013" name="J. Virol.">
        <title>Insights into head-tailed viruses infecting extremely halophilic archaea.</title>
        <authorList>
            <person name="Pietila M.K."/>
            <person name="Laurinmaki P."/>
            <person name="Russell D.A."/>
            <person name="Ko C.C."/>
            <person name="Jacobs-Sera D."/>
            <person name="Butcher S.J."/>
            <person name="Bamford D.H."/>
            <person name="Hendrix R.W."/>
        </authorList>
    </citation>
    <scope>NUCLEOTIDE SEQUENCE [LARGE SCALE GENOMIC DNA]</scope>
</reference>
<dbReference type="OrthoDB" id="24786at10239"/>
<dbReference type="KEGG" id="vg:14477367"/>
<organism evidence="2 3">
    <name type="scientific">Haloarcula vallismortis tailed virus 1</name>
    <dbReference type="NCBI Taxonomy" id="1262528"/>
    <lineage>
        <taxon>Viruses</taxon>
        <taxon>Duplodnaviria</taxon>
        <taxon>Heunggongvirae</taxon>
        <taxon>Uroviricota</taxon>
        <taxon>Caudoviricetes</taxon>
        <taxon>Thumleimavirales</taxon>
        <taxon>Druskaviridae</taxon>
        <taxon>Tredecimvirus</taxon>
        <taxon>Tredecimvirus thailandense</taxon>
        <taxon>Tredecimvirus HVTV1</taxon>
    </lineage>
</organism>
<gene>
    <name evidence="2" type="primary">126</name>
    <name evidence="2" type="ORF">HVTV1_126</name>
</gene>
<evidence type="ECO:0000313" key="3">
    <source>
        <dbReference type="Proteomes" id="UP000011137"/>
    </source>
</evidence>
<protein>
    <submittedName>
        <fullName evidence="2">Uncharacterized protein</fullName>
    </submittedName>
</protein>
<name>L7TKI4_9CAUD</name>
<evidence type="ECO:0000256" key="1">
    <source>
        <dbReference type="SAM" id="MobiDB-lite"/>
    </source>
</evidence>